<evidence type="ECO:0000256" key="1">
    <source>
        <dbReference type="SAM" id="MobiDB-lite"/>
    </source>
</evidence>
<dbReference type="Proteomes" id="UP000800235">
    <property type="component" value="Unassembled WGS sequence"/>
</dbReference>
<name>A0A9P4TXF9_9PEZI</name>
<reference evidence="2" key="1">
    <citation type="journal article" date="2020" name="Stud. Mycol.">
        <title>101 Dothideomycetes genomes: a test case for predicting lifestyles and emergence of pathogens.</title>
        <authorList>
            <person name="Haridas S."/>
            <person name="Albert R."/>
            <person name="Binder M."/>
            <person name="Bloem J."/>
            <person name="Labutti K."/>
            <person name="Salamov A."/>
            <person name="Andreopoulos B."/>
            <person name="Baker S."/>
            <person name="Barry K."/>
            <person name="Bills G."/>
            <person name="Bluhm B."/>
            <person name="Cannon C."/>
            <person name="Castanera R."/>
            <person name="Culley D."/>
            <person name="Daum C."/>
            <person name="Ezra D."/>
            <person name="Gonzalez J."/>
            <person name="Henrissat B."/>
            <person name="Kuo A."/>
            <person name="Liang C."/>
            <person name="Lipzen A."/>
            <person name="Lutzoni F."/>
            <person name="Magnuson J."/>
            <person name="Mondo S."/>
            <person name="Nolan M."/>
            <person name="Ohm R."/>
            <person name="Pangilinan J."/>
            <person name="Park H.-J."/>
            <person name="Ramirez L."/>
            <person name="Alfaro M."/>
            <person name="Sun H."/>
            <person name="Tritt A."/>
            <person name="Yoshinaga Y."/>
            <person name="Zwiers L.-H."/>
            <person name="Turgeon B."/>
            <person name="Goodwin S."/>
            <person name="Spatafora J."/>
            <person name="Crous P."/>
            <person name="Grigoriev I."/>
        </authorList>
    </citation>
    <scope>NUCLEOTIDE SEQUENCE</scope>
    <source>
        <strain evidence="2">CBS 130266</strain>
    </source>
</reference>
<dbReference type="AlphaFoldDB" id="A0A9P4TXF9"/>
<accession>A0A9P4TXF9</accession>
<feature type="compositionally biased region" description="Basic residues" evidence="1">
    <location>
        <begin position="7"/>
        <end position="18"/>
    </location>
</feature>
<keyword evidence="3" id="KW-1185">Reference proteome</keyword>
<gene>
    <name evidence="2" type="ORF">EJ08DRAFT_697585</name>
</gene>
<dbReference type="EMBL" id="MU007040">
    <property type="protein sequence ID" value="KAF2430294.1"/>
    <property type="molecule type" value="Genomic_DNA"/>
</dbReference>
<sequence length="110" mass="12748">MFPGRNPGRRPPGRRGGRRNCDLPRASRGGPRQHLDGVGAARYYTDHGYYQGTRREPEVEDLDPYSQRHYMEMELGEFDNMFEGFEVEHGGWDANGFPMRPRLPYLPGDY</sequence>
<comment type="caution">
    <text evidence="2">The sequence shown here is derived from an EMBL/GenBank/DDBJ whole genome shotgun (WGS) entry which is preliminary data.</text>
</comment>
<evidence type="ECO:0000313" key="3">
    <source>
        <dbReference type="Proteomes" id="UP000800235"/>
    </source>
</evidence>
<feature type="region of interest" description="Disordered" evidence="1">
    <location>
        <begin position="1"/>
        <end position="39"/>
    </location>
</feature>
<evidence type="ECO:0000313" key="2">
    <source>
        <dbReference type="EMBL" id="KAF2430294.1"/>
    </source>
</evidence>
<proteinExistence type="predicted"/>
<protein>
    <submittedName>
        <fullName evidence="2">Uncharacterized protein</fullName>
    </submittedName>
</protein>
<organism evidence="2 3">
    <name type="scientific">Tothia fuscella</name>
    <dbReference type="NCBI Taxonomy" id="1048955"/>
    <lineage>
        <taxon>Eukaryota</taxon>
        <taxon>Fungi</taxon>
        <taxon>Dikarya</taxon>
        <taxon>Ascomycota</taxon>
        <taxon>Pezizomycotina</taxon>
        <taxon>Dothideomycetes</taxon>
        <taxon>Pleosporomycetidae</taxon>
        <taxon>Venturiales</taxon>
        <taxon>Cylindrosympodiaceae</taxon>
        <taxon>Tothia</taxon>
    </lineage>
</organism>